<gene>
    <name evidence="2" type="ORF">G6M90_00g005650</name>
</gene>
<evidence type="ECO:0000256" key="1">
    <source>
        <dbReference type="SAM" id="MobiDB-lite"/>
    </source>
</evidence>
<proteinExistence type="predicted"/>
<feature type="compositionally biased region" description="Basic and acidic residues" evidence="1">
    <location>
        <begin position="50"/>
        <end position="72"/>
    </location>
</feature>
<feature type="region of interest" description="Disordered" evidence="1">
    <location>
        <begin position="46"/>
        <end position="72"/>
    </location>
</feature>
<dbReference type="EMBL" id="CP058932">
    <property type="protein sequence ID" value="QLI65414.1"/>
    <property type="molecule type" value="Genomic_DNA"/>
</dbReference>
<dbReference type="RefSeq" id="XP_065985953.1">
    <property type="nucleotide sequence ID" value="XM_066129599.1"/>
</dbReference>
<name>A0A7D5URY2_9HYPO</name>
<evidence type="ECO:0000313" key="2">
    <source>
        <dbReference type="EMBL" id="QLI65414.1"/>
    </source>
</evidence>
<dbReference type="Proteomes" id="UP000510686">
    <property type="component" value="Chromosome 1"/>
</dbReference>
<sequence>MTEKGTWLGPLTTTWTMPSTCTLLYPWPDYWNSTMYAYRGQRCDTSVGPKDGKDCWPPRRKEVQDKESAIGG</sequence>
<organism evidence="2 3">
    <name type="scientific">Metarhizium brunneum</name>
    <dbReference type="NCBI Taxonomy" id="500148"/>
    <lineage>
        <taxon>Eukaryota</taxon>
        <taxon>Fungi</taxon>
        <taxon>Dikarya</taxon>
        <taxon>Ascomycota</taxon>
        <taxon>Pezizomycotina</taxon>
        <taxon>Sordariomycetes</taxon>
        <taxon>Hypocreomycetidae</taxon>
        <taxon>Hypocreales</taxon>
        <taxon>Clavicipitaceae</taxon>
        <taxon>Metarhizium</taxon>
    </lineage>
</organism>
<reference evidence="2 3" key="1">
    <citation type="submission" date="2020-07" db="EMBL/GenBank/DDBJ databases">
        <title>Telomere length de novo assembly of all 7 chromosomes of the fungus, Metarhizium brunneum, using a novel assembly pipeline.</title>
        <authorList>
            <person name="Saud z."/>
            <person name="Kortsinoglou A."/>
            <person name="Kouvelis V.N."/>
            <person name="Butt T.M."/>
        </authorList>
    </citation>
    <scope>NUCLEOTIDE SEQUENCE [LARGE SCALE GENOMIC DNA]</scope>
    <source>
        <strain evidence="2 3">4556</strain>
    </source>
</reference>
<keyword evidence="3" id="KW-1185">Reference proteome</keyword>
<dbReference type="AlphaFoldDB" id="A0A7D5URY2"/>
<evidence type="ECO:0000313" key="3">
    <source>
        <dbReference type="Proteomes" id="UP000510686"/>
    </source>
</evidence>
<accession>A0A7D5URY2</accession>
<protein>
    <submittedName>
        <fullName evidence="2">Uncharacterized protein</fullName>
    </submittedName>
</protein>
<dbReference type="GeneID" id="90967423"/>
<dbReference type="KEGG" id="mbrn:90967423"/>